<comment type="caution">
    <text evidence="2">The sequence shown here is derived from an EMBL/GenBank/DDBJ whole genome shotgun (WGS) entry which is preliminary data.</text>
</comment>
<accession>A0A916U8S4</accession>
<feature type="transmembrane region" description="Helical" evidence="1">
    <location>
        <begin position="46"/>
        <end position="69"/>
    </location>
</feature>
<feature type="transmembrane region" description="Helical" evidence="1">
    <location>
        <begin position="21"/>
        <end position="40"/>
    </location>
</feature>
<dbReference type="AlphaFoldDB" id="A0A916U8S4"/>
<reference evidence="2" key="1">
    <citation type="journal article" date="2014" name="Int. J. Syst. Evol. Microbiol.">
        <title>Complete genome sequence of Corynebacterium casei LMG S-19264T (=DSM 44701T), isolated from a smear-ripened cheese.</title>
        <authorList>
            <consortium name="US DOE Joint Genome Institute (JGI-PGF)"/>
            <person name="Walter F."/>
            <person name="Albersmeier A."/>
            <person name="Kalinowski J."/>
            <person name="Ruckert C."/>
        </authorList>
    </citation>
    <scope>NUCLEOTIDE SEQUENCE</scope>
    <source>
        <strain evidence="2">CGMCC 1.10998</strain>
    </source>
</reference>
<evidence type="ECO:0000313" key="3">
    <source>
        <dbReference type="Proteomes" id="UP000637423"/>
    </source>
</evidence>
<keyword evidence="3" id="KW-1185">Reference proteome</keyword>
<feature type="transmembrane region" description="Helical" evidence="1">
    <location>
        <begin position="93"/>
        <end position="113"/>
    </location>
</feature>
<protein>
    <submittedName>
        <fullName evidence="2">Uncharacterized protein</fullName>
    </submittedName>
</protein>
<keyword evidence="1" id="KW-0472">Membrane</keyword>
<evidence type="ECO:0000313" key="2">
    <source>
        <dbReference type="EMBL" id="GGC63681.1"/>
    </source>
</evidence>
<gene>
    <name evidence="2" type="ORF">GCM10011396_08340</name>
</gene>
<organism evidence="2 3">
    <name type="scientific">Undibacterium terreum</name>
    <dbReference type="NCBI Taxonomy" id="1224302"/>
    <lineage>
        <taxon>Bacteria</taxon>
        <taxon>Pseudomonadati</taxon>
        <taxon>Pseudomonadota</taxon>
        <taxon>Betaproteobacteria</taxon>
        <taxon>Burkholderiales</taxon>
        <taxon>Oxalobacteraceae</taxon>
        <taxon>Undibacterium</taxon>
    </lineage>
</organism>
<dbReference type="Proteomes" id="UP000637423">
    <property type="component" value="Unassembled WGS sequence"/>
</dbReference>
<feature type="transmembrane region" description="Helical" evidence="1">
    <location>
        <begin position="143"/>
        <end position="162"/>
    </location>
</feature>
<evidence type="ECO:0000256" key="1">
    <source>
        <dbReference type="SAM" id="Phobius"/>
    </source>
</evidence>
<dbReference type="EMBL" id="BMED01000001">
    <property type="protein sequence ID" value="GGC63681.1"/>
    <property type="molecule type" value="Genomic_DNA"/>
</dbReference>
<sequence length="199" mass="21063">MHTASSASMDSPASSLSAARAGRAVGAMFFSIFGGAWLVLWSNATFGVQAVPLALIATVSLGLFLFAWLQYRKNRAALAAESETPERKRASRIFNFVNAGQWILIFISSNVLINMGLSAWVIPAAIFIVGLHFLPLAQVFNNLPHYLTGAALMLVAVAYPFATAAGPSSPLGCLGAGLILWASAAWAVRPLSVRAVNIE</sequence>
<keyword evidence="1" id="KW-0812">Transmembrane</keyword>
<keyword evidence="1" id="KW-1133">Transmembrane helix</keyword>
<reference evidence="2" key="2">
    <citation type="submission" date="2020-09" db="EMBL/GenBank/DDBJ databases">
        <authorList>
            <person name="Sun Q."/>
            <person name="Zhou Y."/>
        </authorList>
    </citation>
    <scope>NUCLEOTIDE SEQUENCE</scope>
    <source>
        <strain evidence="2">CGMCC 1.10998</strain>
    </source>
</reference>
<name>A0A916U8S4_9BURK</name>
<dbReference type="RefSeq" id="WP_188564695.1">
    <property type="nucleotide sequence ID" value="NZ_BMED01000001.1"/>
</dbReference>
<feature type="transmembrane region" description="Helical" evidence="1">
    <location>
        <begin position="168"/>
        <end position="188"/>
    </location>
</feature>
<proteinExistence type="predicted"/>
<feature type="transmembrane region" description="Helical" evidence="1">
    <location>
        <begin position="119"/>
        <end position="136"/>
    </location>
</feature>